<reference evidence="1 2" key="1">
    <citation type="submission" date="2014-04" db="EMBL/GenBank/DDBJ databases">
        <authorList>
            <consortium name="DOE Joint Genome Institute"/>
            <person name="Kuo A."/>
            <person name="Zuccaro A."/>
            <person name="Kohler A."/>
            <person name="Nagy L.G."/>
            <person name="Floudas D."/>
            <person name="Copeland A."/>
            <person name="Barry K.W."/>
            <person name="Cichocki N."/>
            <person name="Veneault-Fourrey C."/>
            <person name="LaButti K."/>
            <person name="Lindquist E.A."/>
            <person name="Lipzen A."/>
            <person name="Lundell T."/>
            <person name="Morin E."/>
            <person name="Murat C."/>
            <person name="Sun H."/>
            <person name="Tunlid A."/>
            <person name="Henrissat B."/>
            <person name="Grigoriev I.V."/>
            <person name="Hibbett D.S."/>
            <person name="Martin F."/>
            <person name="Nordberg H.P."/>
            <person name="Cantor M.N."/>
            <person name="Hua S.X."/>
        </authorList>
    </citation>
    <scope>NUCLEOTIDE SEQUENCE [LARGE SCALE GENOMIC DNA]</scope>
    <source>
        <strain evidence="1 2">MAFF 305830</strain>
    </source>
</reference>
<dbReference type="HOGENOM" id="CLU_089568_1_2_1"/>
<evidence type="ECO:0000313" key="1">
    <source>
        <dbReference type="EMBL" id="KIM24040.1"/>
    </source>
</evidence>
<proteinExistence type="predicted"/>
<organism evidence="1 2">
    <name type="scientific">Serendipita vermifera MAFF 305830</name>
    <dbReference type="NCBI Taxonomy" id="933852"/>
    <lineage>
        <taxon>Eukaryota</taxon>
        <taxon>Fungi</taxon>
        <taxon>Dikarya</taxon>
        <taxon>Basidiomycota</taxon>
        <taxon>Agaricomycotina</taxon>
        <taxon>Agaricomycetes</taxon>
        <taxon>Sebacinales</taxon>
        <taxon>Serendipitaceae</taxon>
        <taxon>Serendipita</taxon>
    </lineage>
</organism>
<dbReference type="STRING" id="933852.A0A0C3AHA9"/>
<accession>A0A0C3AHA9</accession>
<dbReference type="AlphaFoldDB" id="A0A0C3AHA9"/>
<gene>
    <name evidence="1" type="ORF">M408DRAFT_331962</name>
</gene>
<dbReference type="PANTHER" id="PTHR23404">
    <property type="entry name" value="MOLYBDOPTERIN SYNTHASE RELATED"/>
    <property type="match status" value="1"/>
</dbReference>
<protein>
    <submittedName>
        <fullName evidence="1">Uncharacterized protein</fullName>
    </submittedName>
</protein>
<dbReference type="OrthoDB" id="5531344at2759"/>
<dbReference type="InterPro" id="IPR003448">
    <property type="entry name" value="Mopterin_biosynth_MoaE"/>
</dbReference>
<dbReference type="GO" id="GO:0006777">
    <property type="term" value="P:Mo-molybdopterin cofactor biosynthetic process"/>
    <property type="evidence" value="ECO:0007669"/>
    <property type="project" value="InterPro"/>
</dbReference>
<dbReference type="SUPFAM" id="SSF54690">
    <property type="entry name" value="Molybdopterin synthase subunit MoaE"/>
    <property type="match status" value="1"/>
</dbReference>
<dbReference type="Proteomes" id="UP000054097">
    <property type="component" value="Unassembled WGS sequence"/>
</dbReference>
<dbReference type="Gene3D" id="3.90.1170.40">
    <property type="entry name" value="Molybdopterin biosynthesis MoaE subunit"/>
    <property type="match status" value="1"/>
</dbReference>
<keyword evidence="2" id="KW-1185">Reference proteome</keyword>
<evidence type="ECO:0000313" key="2">
    <source>
        <dbReference type="Proteomes" id="UP000054097"/>
    </source>
</evidence>
<sequence>MNSPFSKDAQIITKHGDNCVLTHETLDISNILATVSSDDAGAIATFIGQTRNNFQGKVVTHLEYSAYSDLAIKTMSDIVADARARSSSPLSRIGLYHRLGSCPVGQTSIVVAVASPHRVEAFEACSFIVNEVKGRAQVFKMECYDGDQPSWKAN</sequence>
<name>A0A0C3AHA9_SERVB</name>
<reference evidence="2" key="2">
    <citation type="submission" date="2015-01" db="EMBL/GenBank/DDBJ databases">
        <title>Evolutionary Origins and Diversification of the Mycorrhizal Mutualists.</title>
        <authorList>
            <consortium name="DOE Joint Genome Institute"/>
            <consortium name="Mycorrhizal Genomics Consortium"/>
            <person name="Kohler A."/>
            <person name="Kuo A."/>
            <person name="Nagy L.G."/>
            <person name="Floudas D."/>
            <person name="Copeland A."/>
            <person name="Barry K.W."/>
            <person name="Cichocki N."/>
            <person name="Veneault-Fourrey C."/>
            <person name="LaButti K."/>
            <person name="Lindquist E.A."/>
            <person name="Lipzen A."/>
            <person name="Lundell T."/>
            <person name="Morin E."/>
            <person name="Murat C."/>
            <person name="Riley R."/>
            <person name="Ohm R."/>
            <person name="Sun H."/>
            <person name="Tunlid A."/>
            <person name="Henrissat B."/>
            <person name="Grigoriev I.V."/>
            <person name="Hibbett D.S."/>
            <person name="Martin F."/>
        </authorList>
    </citation>
    <scope>NUCLEOTIDE SEQUENCE [LARGE SCALE GENOMIC DNA]</scope>
    <source>
        <strain evidence="2">MAFF 305830</strain>
    </source>
</reference>
<dbReference type="Pfam" id="PF02391">
    <property type="entry name" value="MoaE"/>
    <property type="match status" value="1"/>
</dbReference>
<dbReference type="EMBL" id="KN824328">
    <property type="protein sequence ID" value="KIM24040.1"/>
    <property type="molecule type" value="Genomic_DNA"/>
</dbReference>
<dbReference type="InterPro" id="IPR036563">
    <property type="entry name" value="MoaE_sf"/>
</dbReference>
<dbReference type="CDD" id="cd00756">
    <property type="entry name" value="MoaE"/>
    <property type="match status" value="1"/>
</dbReference>